<dbReference type="GO" id="GO:0004674">
    <property type="term" value="F:protein serine/threonine kinase activity"/>
    <property type="evidence" value="ECO:0007669"/>
    <property type="project" value="UniProtKB-KW"/>
</dbReference>
<keyword evidence="6" id="KW-0067">ATP-binding</keyword>
<accession>D1AEI0</accession>
<dbReference type="PROSITE" id="PS50011">
    <property type="entry name" value="PROTEIN_KINASE_DOM"/>
    <property type="match status" value="1"/>
</dbReference>
<evidence type="ECO:0000256" key="7">
    <source>
        <dbReference type="SAM" id="MobiDB-lite"/>
    </source>
</evidence>
<name>D1AEI0_THECD</name>
<organism evidence="10 11">
    <name type="scientific">Thermomonospora curvata (strain ATCC 19995 / DSM 43183 / JCM 3096 / KCTC 9072 / NBRC 15933 / NCIMB 10081 / Henssen B9)</name>
    <dbReference type="NCBI Taxonomy" id="471852"/>
    <lineage>
        <taxon>Bacteria</taxon>
        <taxon>Bacillati</taxon>
        <taxon>Actinomycetota</taxon>
        <taxon>Actinomycetes</taxon>
        <taxon>Streptosporangiales</taxon>
        <taxon>Thermomonosporaceae</taxon>
        <taxon>Thermomonospora</taxon>
    </lineage>
</organism>
<feature type="domain" description="Protein kinase" evidence="9">
    <location>
        <begin position="1"/>
        <end position="224"/>
    </location>
</feature>
<gene>
    <name evidence="10" type="ordered locus">Tcur_0191</name>
</gene>
<dbReference type="eggNOG" id="COG0515">
    <property type="taxonomic scope" value="Bacteria"/>
</dbReference>
<dbReference type="InterPro" id="IPR011009">
    <property type="entry name" value="Kinase-like_dom_sf"/>
</dbReference>
<feature type="region of interest" description="Disordered" evidence="7">
    <location>
        <begin position="475"/>
        <end position="494"/>
    </location>
</feature>
<evidence type="ECO:0000256" key="8">
    <source>
        <dbReference type="SAM" id="Phobius"/>
    </source>
</evidence>
<feature type="compositionally biased region" description="Low complexity" evidence="7">
    <location>
        <begin position="355"/>
        <end position="369"/>
    </location>
</feature>
<reference evidence="10 11" key="1">
    <citation type="journal article" date="2011" name="Stand. Genomic Sci.">
        <title>Complete genome sequence of Thermomonospora curvata type strain (B9).</title>
        <authorList>
            <person name="Chertkov O."/>
            <person name="Sikorski J."/>
            <person name="Nolan M."/>
            <person name="Lapidus A."/>
            <person name="Lucas S."/>
            <person name="Del Rio T.G."/>
            <person name="Tice H."/>
            <person name="Cheng J.F."/>
            <person name="Goodwin L."/>
            <person name="Pitluck S."/>
            <person name="Liolios K."/>
            <person name="Ivanova N."/>
            <person name="Mavromatis K."/>
            <person name="Mikhailova N."/>
            <person name="Ovchinnikova G."/>
            <person name="Pati A."/>
            <person name="Chen A."/>
            <person name="Palaniappan K."/>
            <person name="Djao O.D."/>
            <person name="Land M."/>
            <person name="Hauser L."/>
            <person name="Chang Y.J."/>
            <person name="Jeffries C.D."/>
            <person name="Brettin T."/>
            <person name="Han C."/>
            <person name="Detter J.C."/>
            <person name="Rohde M."/>
            <person name="Goker M."/>
            <person name="Woyke T."/>
            <person name="Bristow J."/>
            <person name="Eisen J.A."/>
            <person name="Markowitz V."/>
            <person name="Hugenholtz P."/>
            <person name="Klenk H.P."/>
            <person name="Kyrpides N.C."/>
        </authorList>
    </citation>
    <scope>NUCLEOTIDE SEQUENCE [LARGE SCALE GENOMIC DNA]</scope>
    <source>
        <strain evidence="11">ATCC 19995 / DSM 43183 / JCM 3096 / KCTC 9072 / NBRC 15933 / NCIMB 10081 / Henssen B9</strain>
    </source>
</reference>
<dbReference type="AlphaFoldDB" id="D1AEI0"/>
<feature type="transmembrane region" description="Helical" evidence="8">
    <location>
        <begin position="277"/>
        <end position="297"/>
    </location>
</feature>
<keyword evidence="3" id="KW-0808">Transferase</keyword>
<dbReference type="KEGG" id="tcu:Tcur_0191"/>
<evidence type="ECO:0000259" key="9">
    <source>
        <dbReference type="PROSITE" id="PS50011"/>
    </source>
</evidence>
<evidence type="ECO:0000256" key="2">
    <source>
        <dbReference type="ARBA" id="ARBA00022527"/>
    </source>
</evidence>
<evidence type="ECO:0000256" key="5">
    <source>
        <dbReference type="ARBA" id="ARBA00022777"/>
    </source>
</evidence>
<evidence type="ECO:0000313" key="10">
    <source>
        <dbReference type="EMBL" id="ACY95796.1"/>
    </source>
</evidence>
<evidence type="ECO:0000256" key="3">
    <source>
        <dbReference type="ARBA" id="ARBA00022679"/>
    </source>
</evidence>
<sequence>MLAVRKSTGTPVAIRYLPPQPPGRQAFHDEARLIAGLDDPGLVRLHEYVTSPHGTALISELVDGISLERIIKAEGRLAPEASLLVCKAVLLALAAAHRSGLTHGSVSPGNVLVDDEGTCKLAGLGVIAGGGTAASAGAERYRAPELAAGGPVTTAADLYSATAILYECLTGEPPVFTGGRCAGPIGPQLPQPLVSLVTTGLAADPNERPVTAPVFVSRLESVALAAYGPAWEQRGREQLSERASVLKLLFPLSRKLVSDEQARAMLNGRRRRSRGRLLIALAAALLLVVGTGAVVYASGKNARGTGEALPGVSETGPAPPVESSALPGFDAGESPAVKGGRSATGGAASIGIDRPSAGAPTGSSPSSGPAVPPGRPSSPPSPPPTPSPSPSASFEATAVEIVGLSLDETGTTATAQVKVTASGAGTVTLTVQFYADDVAHGAPETVTVTVPATGSTTVEVTHSYDACPAVYAGQASASPGSAPSHRLAAEGECA</sequence>
<evidence type="ECO:0000256" key="4">
    <source>
        <dbReference type="ARBA" id="ARBA00022741"/>
    </source>
</evidence>
<dbReference type="HOGENOM" id="CLU_023778_0_0_11"/>
<proteinExistence type="predicted"/>
<dbReference type="InterPro" id="IPR000719">
    <property type="entry name" value="Prot_kinase_dom"/>
</dbReference>
<dbReference type="EC" id="2.7.11.1" evidence="1"/>
<protein>
    <recommendedName>
        <fullName evidence="1">non-specific serine/threonine protein kinase</fullName>
        <ecNumber evidence="1">2.7.11.1</ecNumber>
    </recommendedName>
</protein>
<dbReference type="Gene3D" id="1.10.510.10">
    <property type="entry name" value="Transferase(Phosphotransferase) domain 1"/>
    <property type="match status" value="1"/>
</dbReference>
<evidence type="ECO:0000256" key="1">
    <source>
        <dbReference type="ARBA" id="ARBA00012513"/>
    </source>
</evidence>
<feature type="region of interest" description="Disordered" evidence="7">
    <location>
        <begin position="302"/>
        <end position="393"/>
    </location>
</feature>
<dbReference type="EMBL" id="CP001738">
    <property type="protein sequence ID" value="ACY95796.1"/>
    <property type="molecule type" value="Genomic_DNA"/>
</dbReference>
<feature type="compositionally biased region" description="Pro residues" evidence="7">
    <location>
        <begin position="370"/>
        <end position="389"/>
    </location>
</feature>
<dbReference type="SUPFAM" id="SSF56112">
    <property type="entry name" value="Protein kinase-like (PK-like)"/>
    <property type="match status" value="1"/>
</dbReference>
<feature type="compositionally biased region" description="Low complexity" evidence="7">
    <location>
        <begin position="475"/>
        <end position="484"/>
    </location>
</feature>
<dbReference type="GO" id="GO:0005524">
    <property type="term" value="F:ATP binding"/>
    <property type="evidence" value="ECO:0007669"/>
    <property type="project" value="UniProtKB-KW"/>
</dbReference>
<keyword evidence="2 10" id="KW-0723">Serine/threonine-protein kinase</keyword>
<dbReference type="Proteomes" id="UP000001918">
    <property type="component" value="Chromosome"/>
</dbReference>
<dbReference type="STRING" id="471852.Tcur_0191"/>
<keyword evidence="11" id="KW-1185">Reference proteome</keyword>
<dbReference type="PANTHER" id="PTHR43289">
    <property type="entry name" value="MITOGEN-ACTIVATED PROTEIN KINASE KINASE KINASE 20-RELATED"/>
    <property type="match status" value="1"/>
</dbReference>
<keyword evidence="8" id="KW-0472">Membrane</keyword>
<keyword evidence="4" id="KW-0547">Nucleotide-binding</keyword>
<evidence type="ECO:0000313" key="11">
    <source>
        <dbReference type="Proteomes" id="UP000001918"/>
    </source>
</evidence>
<keyword evidence="8" id="KW-1133">Transmembrane helix</keyword>
<evidence type="ECO:0000256" key="6">
    <source>
        <dbReference type="ARBA" id="ARBA00022840"/>
    </source>
</evidence>
<keyword evidence="8" id="KW-0812">Transmembrane</keyword>
<keyword evidence="5 10" id="KW-0418">Kinase</keyword>
<dbReference type="PANTHER" id="PTHR43289:SF6">
    <property type="entry name" value="SERINE_THREONINE-PROTEIN KINASE NEKL-3"/>
    <property type="match status" value="1"/>
</dbReference>
<dbReference type="Pfam" id="PF00069">
    <property type="entry name" value="Pkinase"/>
    <property type="match status" value="1"/>
</dbReference>